<evidence type="ECO:0000256" key="12">
    <source>
        <dbReference type="SAM" id="Phobius"/>
    </source>
</evidence>
<dbReference type="InParanoid" id="A0A218YSK8"/>
<evidence type="ECO:0000256" key="9">
    <source>
        <dbReference type="ARBA" id="ARBA00023326"/>
    </source>
</evidence>
<dbReference type="GO" id="GO:0031176">
    <property type="term" value="F:endo-1,4-beta-xylanase activity"/>
    <property type="evidence" value="ECO:0007669"/>
    <property type="project" value="UniProtKB-UniRule"/>
</dbReference>
<dbReference type="InterPro" id="IPR018208">
    <property type="entry name" value="GH11_AS_1"/>
</dbReference>
<evidence type="ECO:0000256" key="11">
    <source>
        <dbReference type="RuleBase" id="RU362015"/>
    </source>
</evidence>
<feature type="active site" description="Proton donor" evidence="10">
    <location>
        <position position="240"/>
    </location>
</feature>
<dbReference type="PROSITE" id="PS00776">
    <property type="entry name" value="GH11_1"/>
    <property type="match status" value="1"/>
</dbReference>
<dbReference type="EMBL" id="MZNU01000414">
    <property type="protein sequence ID" value="OWO98047.1"/>
    <property type="molecule type" value="Genomic_DNA"/>
</dbReference>
<evidence type="ECO:0000256" key="7">
    <source>
        <dbReference type="ARBA" id="ARBA00023277"/>
    </source>
</evidence>
<evidence type="ECO:0000256" key="5">
    <source>
        <dbReference type="ARBA" id="ARBA00022651"/>
    </source>
</evidence>
<dbReference type="InterPro" id="IPR033123">
    <property type="entry name" value="GH11_dom"/>
</dbReference>
<evidence type="ECO:0000256" key="1">
    <source>
        <dbReference type="ARBA" id="ARBA00000681"/>
    </source>
</evidence>
<protein>
    <recommendedName>
        <fullName evidence="4 10">Endo-1,4-beta-xylanase</fullName>
        <ecNumber evidence="4 10">3.2.1.8</ecNumber>
    </recommendedName>
</protein>
<dbReference type="Pfam" id="PF00457">
    <property type="entry name" value="Glyco_hydro_11"/>
    <property type="match status" value="1"/>
</dbReference>
<feature type="transmembrane region" description="Helical" evidence="12">
    <location>
        <begin position="25"/>
        <end position="47"/>
    </location>
</feature>
<evidence type="ECO:0000256" key="4">
    <source>
        <dbReference type="ARBA" id="ARBA00012590"/>
    </source>
</evidence>
<comment type="caution">
    <text evidence="14">The sequence shown here is derived from an EMBL/GenBank/DDBJ whole genome shotgun (WGS) entry which is preliminary data.</text>
</comment>
<dbReference type="PROSITE" id="PS51761">
    <property type="entry name" value="GH11_3"/>
    <property type="match status" value="1"/>
</dbReference>
<sequence>MAKYKAGTGPSRPTSPISVVFTSPLSIMVSLTPLVFAASALAGVLAVPNSEVSKRDPGTLMGRAATPSSTGTSNGFYYSWWTDGGADVTYTNGAAGEYSITWKTGGNFVGGKGWRTGSDRTITYTGTYNPNGNSYLAVYGWTKSPLIEYYIVENFGTYNPSQGGTLKGTVTADGSVYDIYTSERKDAPSISGTASFTQFWSVRRSKRSSGSVTTKAHFDAWATYGMALGTTWDYQIMATEGYFSSGSATITVS</sequence>
<proteinExistence type="inferred from homology"/>
<dbReference type="InterPro" id="IPR013320">
    <property type="entry name" value="ConA-like_dom_sf"/>
</dbReference>
<accession>A0A218YSK8</accession>
<keyword evidence="5 10" id="KW-0858">Xylan degradation</keyword>
<organism evidence="14 15">
    <name type="scientific">Diplocarpon coronariae</name>
    <dbReference type="NCBI Taxonomy" id="2795749"/>
    <lineage>
        <taxon>Eukaryota</taxon>
        <taxon>Fungi</taxon>
        <taxon>Dikarya</taxon>
        <taxon>Ascomycota</taxon>
        <taxon>Pezizomycotina</taxon>
        <taxon>Leotiomycetes</taxon>
        <taxon>Helotiales</taxon>
        <taxon>Drepanopezizaceae</taxon>
        <taxon>Diplocarpon</taxon>
    </lineage>
</organism>
<keyword evidence="12" id="KW-0812">Transmembrane</keyword>
<comment type="catalytic activity">
    <reaction evidence="1 10 11">
        <text>Endohydrolysis of (1-&gt;4)-beta-D-xylosidic linkages in xylans.</text>
        <dbReference type="EC" id="3.2.1.8"/>
    </reaction>
</comment>
<dbReference type="EC" id="3.2.1.8" evidence="4 10"/>
<dbReference type="InterPro" id="IPR033119">
    <property type="entry name" value="GH11_AS_2"/>
</dbReference>
<dbReference type="PANTHER" id="PTHR46828">
    <property type="entry name" value="ENDO-1,4-BETA-XYLANASE A-RELATED"/>
    <property type="match status" value="1"/>
</dbReference>
<keyword evidence="12" id="KW-0472">Membrane</keyword>
<reference evidence="14 15" key="1">
    <citation type="submission" date="2017-04" db="EMBL/GenBank/DDBJ databases">
        <title>Draft genome sequence of Marssonina coronaria NL1: causal agent of apple blotch.</title>
        <authorList>
            <person name="Cheng Q."/>
        </authorList>
    </citation>
    <scope>NUCLEOTIDE SEQUENCE [LARGE SCALE GENOMIC DNA]</scope>
    <source>
        <strain evidence="14 15">NL1</strain>
    </source>
</reference>
<evidence type="ECO:0000259" key="13">
    <source>
        <dbReference type="PROSITE" id="PS51761"/>
    </source>
</evidence>
<comment type="similarity">
    <text evidence="3 10 11">Belongs to the glycosyl hydrolase 11 (cellulase G) family.</text>
</comment>
<dbReference type="Proteomes" id="UP000242519">
    <property type="component" value="Unassembled WGS sequence"/>
</dbReference>
<feature type="active site" description="Nucleophile" evidence="10">
    <location>
        <position position="148"/>
    </location>
</feature>
<dbReference type="SUPFAM" id="SSF49899">
    <property type="entry name" value="Concanavalin A-like lectins/glucanases"/>
    <property type="match status" value="1"/>
</dbReference>
<evidence type="ECO:0000313" key="14">
    <source>
        <dbReference type="EMBL" id="OWO98047.1"/>
    </source>
</evidence>
<feature type="domain" description="GH11" evidence="13">
    <location>
        <begin position="64"/>
        <end position="253"/>
    </location>
</feature>
<dbReference type="InterPro" id="IPR013319">
    <property type="entry name" value="GH11/12"/>
</dbReference>
<dbReference type="PROSITE" id="PS00777">
    <property type="entry name" value="GH11_2"/>
    <property type="match status" value="1"/>
</dbReference>
<dbReference type="InterPro" id="IPR001137">
    <property type="entry name" value="Glyco_hydro_11"/>
</dbReference>
<dbReference type="OrthoDB" id="2115822at2759"/>
<name>A0A218YSK8_9HELO</name>
<keyword evidence="9 10" id="KW-0624">Polysaccharide degradation</keyword>
<dbReference type="GO" id="GO:0045493">
    <property type="term" value="P:xylan catabolic process"/>
    <property type="evidence" value="ECO:0007669"/>
    <property type="project" value="UniProtKB-UniRule"/>
</dbReference>
<dbReference type="PRINTS" id="PR00911">
    <property type="entry name" value="GLHYDRLASE11"/>
</dbReference>
<evidence type="ECO:0000256" key="8">
    <source>
        <dbReference type="ARBA" id="ARBA00023295"/>
    </source>
</evidence>
<dbReference type="FunFam" id="2.60.120.180:FF:000001">
    <property type="entry name" value="Endo-1,4-beta-xylanase"/>
    <property type="match status" value="1"/>
</dbReference>
<dbReference type="Gene3D" id="2.60.120.180">
    <property type="match status" value="1"/>
</dbReference>
<gene>
    <name evidence="14" type="ORF">B2J93_8272</name>
</gene>
<keyword evidence="12" id="KW-1133">Transmembrane helix</keyword>
<dbReference type="STRING" id="503106.A0A218YSK8"/>
<evidence type="ECO:0000256" key="10">
    <source>
        <dbReference type="PROSITE-ProRule" id="PRU01097"/>
    </source>
</evidence>
<evidence type="ECO:0000256" key="3">
    <source>
        <dbReference type="ARBA" id="ARBA00007792"/>
    </source>
</evidence>
<comment type="pathway">
    <text evidence="2 10 11">Glycan degradation; xylan degradation.</text>
</comment>
<evidence type="ECO:0000256" key="6">
    <source>
        <dbReference type="ARBA" id="ARBA00022801"/>
    </source>
</evidence>
<dbReference type="PANTHER" id="PTHR46828:SF3">
    <property type="entry name" value="ENDO-1,4-BETA-XYLANASE"/>
    <property type="match status" value="1"/>
</dbReference>
<dbReference type="AlphaFoldDB" id="A0A218YSK8"/>
<evidence type="ECO:0000313" key="15">
    <source>
        <dbReference type="Proteomes" id="UP000242519"/>
    </source>
</evidence>
<keyword evidence="6 10" id="KW-0378">Hydrolase</keyword>
<evidence type="ECO:0000256" key="2">
    <source>
        <dbReference type="ARBA" id="ARBA00004851"/>
    </source>
</evidence>
<keyword evidence="7 10" id="KW-0119">Carbohydrate metabolism</keyword>
<keyword evidence="8 10" id="KW-0326">Glycosidase</keyword>
<keyword evidence="15" id="KW-1185">Reference proteome</keyword>
<dbReference type="UniPathway" id="UPA00114"/>